<protein>
    <submittedName>
        <fullName evidence="1">Uncharacterized protein</fullName>
    </submittedName>
</protein>
<sequence length="29" mass="3088">MRKIGLAAGVIALTAGVVFGAPRRRRPPR</sequence>
<keyword evidence="2" id="KW-1185">Reference proteome</keyword>
<proteinExistence type="predicted"/>
<gene>
    <name evidence="1" type="ORF">EV193_104324</name>
</gene>
<dbReference type="EMBL" id="SGWQ01000004">
    <property type="protein sequence ID" value="RZS39111.1"/>
    <property type="molecule type" value="Genomic_DNA"/>
</dbReference>
<organism evidence="1 2">
    <name type="scientific">Herbihabitans rhizosphaerae</name>
    <dbReference type="NCBI Taxonomy" id="1872711"/>
    <lineage>
        <taxon>Bacteria</taxon>
        <taxon>Bacillati</taxon>
        <taxon>Actinomycetota</taxon>
        <taxon>Actinomycetes</taxon>
        <taxon>Pseudonocardiales</taxon>
        <taxon>Pseudonocardiaceae</taxon>
        <taxon>Herbihabitans</taxon>
    </lineage>
</organism>
<reference evidence="1 2" key="1">
    <citation type="submission" date="2019-02" db="EMBL/GenBank/DDBJ databases">
        <title>Genomic Encyclopedia of Type Strains, Phase IV (KMG-IV): sequencing the most valuable type-strain genomes for metagenomic binning, comparative biology and taxonomic classification.</title>
        <authorList>
            <person name="Goeker M."/>
        </authorList>
    </citation>
    <scope>NUCLEOTIDE SEQUENCE [LARGE SCALE GENOMIC DNA]</scope>
    <source>
        <strain evidence="1 2">DSM 101727</strain>
    </source>
</reference>
<evidence type="ECO:0000313" key="1">
    <source>
        <dbReference type="EMBL" id="RZS39111.1"/>
    </source>
</evidence>
<name>A0A4Q7KTG7_9PSEU</name>
<evidence type="ECO:0000313" key="2">
    <source>
        <dbReference type="Proteomes" id="UP000294257"/>
    </source>
</evidence>
<accession>A0A4Q7KTG7</accession>
<comment type="caution">
    <text evidence="1">The sequence shown here is derived from an EMBL/GenBank/DDBJ whole genome shotgun (WGS) entry which is preliminary data.</text>
</comment>
<dbReference type="Proteomes" id="UP000294257">
    <property type="component" value="Unassembled WGS sequence"/>
</dbReference>
<dbReference type="AlphaFoldDB" id="A0A4Q7KTG7"/>